<evidence type="ECO:0000313" key="3">
    <source>
        <dbReference type="Proteomes" id="UP000824469"/>
    </source>
</evidence>
<feature type="non-terminal residue" evidence="2">
    <location>
        <position position="1"/>
    </location>
</feature>
<dbReference type="AlphaFoldDB" id="A0AA38L0U4"/>
<reference evidence="2 3" key="1">
    <citation type="journal article" date="2021" name="Nat. Plants">
        <title>The Taxus genome provides insights into paclitaxel biosynthesis.</title>
        <authorList>
            <person name="Xiong X."/>
            <person name="Gou J."/>
            <person name="Liao Q."/>
            <person name="Li Y."/>
            <person name="Zhou Q."/>
            <person name="Bi G."/>
            <person name="Li C."/>
            <person name="Du R."/>
            <person name="Wang X."/>
            <person name="Sun T."/>
            <person name="Guo L."/>
            <person name="Liang H."/>
            <person name="Lu P."/>
            <person name="Wu Y."/>
            <person name="Zhang Z."/>
            <person name="Ro D.K."/>
            <person name="Shang Y."/>
            <person name="Huang S."/>
            <person name="Yan J."/>
        </authorList>
    </citation>
    <scope>NUCLEOTIDE SEQUENCE [LARGE SCALE GENOMIC DNA]</scope>
    <source>
        <strain evidence="2">Ta-2019</strain>
    </source>
</reference>
<sequence length="445" mass="50112">ILKKSDEIAVNMLDKILILFLGISEQEADGPVGGFSLPNVSQDSTPEIDEDLTLRIVNALKVGGYEMFSPLMHAPDRLERDEIMSATSVVLRIYTLYHHPKLQEILFFWHKNGLAVGPRLLGYACKLADELEHISGMKHIMDGYLLLQNLNAVDVSLTDALEEDHGLIDINKDAINGRKQRSKSLLKWQAEKYSLSVHAKETSYSGLQCTESVGMEQFFIMVEAAFRAYKQFLAFTNTYAHMPPVLNSNKSRMLLVESSVGCLEKHEPNITQNVTSAFLKDLRILCLWSVSSSQQVFRSIFRYLSDLSTEKVGVIELLVCYLVPAELLRFEMKLSLKDFSVFGGDPRTLCTLLKSSVDWDFTEQQCFWRLLTSELQVCEVPCVMTLLIFCADTLDPLVHAGAVSGLLTFLRSQTTSAEILNAILYLPKRFTNFAASVVQVGWYPK</sequence>
<feature type="domain" description="Ints3-like C-terminal" evidence="1">
    <location>
        <begin position="272"/>
        <end position="427"/>
    </location>
</feature>
<dbReference type="PANTHER" id="PTHR13587:SF7">
    <property type="entry name" value="INTEGRATOR COMPLEX SUBUNIT 3"/>
    <property type="match status" value="1"/>
</dbReference>
<name>A0AA38L0U4_TAXCH</name>
<protein>
    <recommendedName>
        <fullName evidence="1">Ints3-like C-terminal domain-containing protein</fullName>
    </recommendedName>
</protein>
<dbReference type="Pfam" id="PF24566">
    <property type="entry name" value="HEAT_Ints3_C"/>
    <property type="match status" value="1"/>
</dbReference>
<gene>
    <name evidence="2" type="ORF">KI387_035703</name>
</gene>
<evidence type="ECO:0000313" key="2">
    <source>
        <dbReference type="EMBL" id="KAH9307792.1"/>
    </source>
</evidence>
<dbReference type="GO" id="GO:0005737">
    <property type="term" value="C:cytoplasm"/>
    <property type="evidence" value="ECO:0007669"/>
    <property type="project" value="TreeGrafter"/>
</dbReference>
<dbReference type="InterPro" id="IPR056518">
    <property type="entry name" value="HEAT_Ints3_C"/>
</dbReference>
<feature type="non-terminal residue" evidence="2">
    <location>
        <position position="445"/>
    </location>
</feature>
<accession>A0AA38L0U4</accession>
<comment type="caution">
    <text evidence="2">The sequence shown here is derived from an EMBL/GenBank/DDBJ whole genome shotgun (WGS) entry which is preliminary data.</text>
</comment>
<proteinExistence type="predicted"/>
<dbReference type="Proteomes" id="UP000824469">
    <property type="component" value="Unassembled WGS sequence"/>
</dbReference>
<organism evidence="2 3">
    <name type="scientific">Taxus chinensis</name>
    <name type="common">Chinese yew</name>
    <name type="synonym">Taxus wallichiana var. chinensis</name>
    <dbReference type="NCBI Taxonomy" id="29808"/>
    <lineage>
        <taxon>Eukaryota</taxon>
        <taxon>Viridiplantae</taxon>
        <taxon>Streptophyta</taxon>
        <taxon>Embryophyta</taxon>
        <taxon>Tracheophyta</taxon>
        <taxon>Spermatophyta</taxon>
        <taxon>Pinopsida</taxon>
        <taxon>Pinidae</taxon>
        <taxon>Conifers II</taxon>
        <taxon>Cupressales</taxon>
        <taxon>Taxaceae</taxon>
        <taxon>Taxus</taxon>
    </lineage>
</organism>
<dbReference type="EMBL" id="JAHRHJ020000007">
    <property type="protein sequence ID" value="KAH9307792.1"/>
    <property type="molecule type" value="Genomic_DNA"/>
</dbReference>
<dbReference type="InterPro" id="IPR045334">
    <property type="entry name" value="INTS3"/>
</dbReference>
<evidence type="ECO:0000259" key="1">
    <source>
        <dbReference type="Pfam" id="PF24566"/>
    </source>
</evidence>
<dbReference type="PANTHER" id="PTHR13587">
    <property type="entry name" value="INTEGRATOR COMPLEX SUBUNIT 3"/>
    <property type="match status" value="1"/>
</dbReference>
<keyword evidence="3" id="KW-1185">Reference proteome</keyword>